<dbReference type="EMBL" id="NEXV01000098">
    <property type="protein sequence ID" value="PIG88570.1"/>
    <property type="molecule type" value="Genomic_DNA"/>
</dbReference>
<dbReference type="Proteomes" id="UP000231358">
    <property type="component" value="Unassembled WGS sequence"/>
</dbReference>
<accession>A0A2G7G6U5</accession>
<comment type="similarity">
    <text evidence="1">Belongs to the GMC oxidoreductase family.</text>
</comment>
<feature type="domain" description="Glucose-methanol-choline oxidoreductase N-terminal" evidence="2">
    <location>
        <begin position="244"/>
        <end position="325"/>
    </location>
</feature>
<dbReference type="PANTHER" id="PTHR11552:SF100">
    <property type="entry name" value="DEHYDROGENASE, PUTATIVE (AFU_ORTHOLOGUE AFUA_5G00630)-RELATED"/>
    <property type="match status" value="1"/>
</dbReference>
<dbReference type="AlphaFoldDB" id="A0A2G7G6U5"/>
<reference evidence="3 4" key="1">
    <citation type="submission" date="2017-05" db="EMBL/GenBank/DDBJ databases">
        <title>Genome sequence for an aflatoxigenic pathogen of Argentinian peanut, Aspergillus arachidicola.</title>
        <authorList>
            <person name="Moore G."/>
            <person name="Beltz S.B."/>
            <person name="Mack B.M."/>
        </authorList>
    </citation>
    <scope>NUCLEOTIDE SEQUENCE [LARGE SCALE GENOMIC DNA]</scope>
    <source>
        <strain evidence="3 4">CBS 117610</strain>
    </source>
</reference>
<dbReference type="Gene3D" id="3.50.50.60">
    <property type="entry name" value="FAD/NAD(P)-binding domain"/>
    <property type="match status" value="1"/>
</dbReference>
<proteinExistence type="inferred from homology"/>
<gene>
    <name evidence="3" type="ORF">AARAC_001055</name>
</gene>
<protein>
    <recommendedName>
        <fullName evidence="2">Glucose-methanol-choline oxidoreductase N-terminal domain-containing protein</fullName>
    </recommendedName>
</protein>
<dbReference type="InterPro" id="IPR000172">
    <property type="entry name" value="GMC_OxRdtase_N"/>
</dbReference>
<dbReference type="GO" id="GO:0050660">
    <property type="term" value="F:flavin adenine dinucleotide binding"/>
    <property type="evidence" value="ECO:0007669"/>
    <property type="project" value="InterPro"/>
</dbReference>
<dbReference type="InterPro" id="IPR036188">
    <property type="entry name" value="FAD/NAD-bd_sf"/>
</dbReference>
<evidence type="ECO:0000256" key="1">
    <source>
        <dbReference type="ARBA" id="ARBA00010790"/>
    </source>
</evidence>
<evidence type="ECO:0000313" key="4">
    <source>
        <dbReference type="Proteomes" id="UP000231358"/>
    </source>
</evidence>
<keyword evidence="4" id="KW-1185">Reference proteome</keyword>
<name>A0A2G7G6U5_9EURO</name>
<dbReference type="PANTHER" id="PTHR11552">
    <property type="entry name" value="GLUCOSE-METHANOL-CHOLINE GMC OXIDOREDUCTASE"/>
    <property type="match status" value="1"/>
</dbReference>
<dbReference type="InterPro" id="IPR012132">
    <property type="entry name" value="GMC_OxRdtase"/>
</dbReference>
<organism evidence="3 4">
    <name type="scientific">Aspergillus arachidicola</name>
    <dbReference type="NCBI Taxonomy" id="656916"/>
    <lineage>
        <taxon>Eukaryota</taxon>
        <taxon>Fungi</taxon>
        <taxon>Dikarya</taxon>
        <taxon>Ascomycota</taxon>
        <taxon>Pezizomycotina</taxon>
        <taxon>Eurotiomycetes</taxon>
        <taxon>Eurotiomycetidae</taxon>
        <taxon>Eurotiales</taxon>
        <taxon>Aspergillaceae</taxon>
        <taxon>Aspergillus</taxon>
        <taxon>Aspergillus subgen. Circumdati</taxon>
    </lineage>
</organism>
<comment type="caution">
    <text evidence="3">The sequence shown here is derived from an EMBL/GenBank/DDBJ whole genome shotgun (WGS) entry which is preliminary data.</text>
</comment>
<dbReference type="STRING" id="656916.A0A2G7G6U5"/>
<dbReference type="SUPFAM" id="SSF51905">
    <property type="entry name" value="FAD/NAD(P)-binding domain"/>
    <property type="match status" value="1"/>
</dbReference>
<evidence type="ECO:0000313" key="3">
    <source>
        <dbReference type="EMBL" id="PIG88570.1"/>
    </source>
</evidence>
<dbReference type="Pfam" id="PF00732">
    <property type="entry name" value="GMC_oxred_N"/>
    <property type="match status" value="1"/>
</dbReference>
<dbReference type="GO" id="GO:0016614">
    <property type="term" value="F:oxidoreductase activity, acting on CH-OH group of donors"/>
    <property type="evidence" value="ECO:0007669"/>
    <property type="project" value="InterPro"/>
</dbReference>
<sequence>MLINRLIDALTFSAILESAIDLKEYEYVTLLLEAGNDQGHNLKYSVPGYAPTASEDPALAWNFYVRYYADEAHQARDFRTMNGILYPRAGTLGGCTAHNALVAIYPYRSDFDYIAGLTGDSWWRAENVREYFVRWEKNGYLPPGKRGHGYNGWLGIETPPLRLVLQDTRLLSLVLGGAFALNNESDPLTNIASLIAGDANVDNEARDTTPAYYALPFSVNDAKHNGLRELIVSVHDAVNEDGSKKYPLDVRMDCFVTEIIFDTSVSPPHATGVEILDGEYLYKASPLSMKGKSGIPGTATASREVIVAGGIYNSPQLLKLSGIGP</sequence>
<evidence type="ECO:0000259" key="2">
    <source>
        <dbReference type="Pfam" id="PF00732"/>
    </source>
</evidence>